<name>A0A8H7ZP61_9FUNG</name>
<dbReference type="Proteomes" id="UP000673691">
    <property type="component" value="Unassembled WGS sequence"/>
</dbReference>
<organism evidence="2 3">
    <name type="scientific">Olpidium bornovanus</name>
    <dbReference type="NCBI Taxonomy" id="278681"/>
    <lineage>
        <taxon>Eukaryota</taxon>
        <taxon>Fungi</taxon>
        <taxon>Fungi incertae sedis</taxon>
        <taxon>Olpidiomycota</taxon>
        <taxon>Olpidiomycotina</taxon>
        <taxon>Olpidiomycetes</taxon>
        <taxon>Olpidiales</taxon>
        <taxon>Olpidiaceae</taxon>
        <taxon>Olpidium</taxon>
    </lineage>
</organism>
<evidence type="ECO:0000313" key="3">
    <source>
        <dbReference type="Proteomes" id="UP000673691"/>
    </source>
</evidence>
<evidence type="ECO:0000256" key="1">
    <source>
        <dbReference type="SAM" id="MobiDB-lite"/>
    </source>
</evidence>
<gene>
    <name evidence="2" type="ORF">BJ554DRAFT_3541</name>
</gene>
<dbReference type="OrthoDB" id="7435197at2759"/>
<evidence type="ECO:0000313" key="2">
    <source>
        <dbReference type="EMBL" id="KAG5456660.1"/>
    </source>
</evidence>
<dbReference type="EMBL" id="JAEFCI010011385">
    <property type="protein sequence ID" value="KAG5456660.1"/>
    <property type="molecule type" value="Genomic_DNA"/>
</dbReference>
<protein>
    <submittedName>
        <fullName evidence="2">Uncharacterized protein</fullName>
    </submittedName>
</protein>
<dbReference type="AlphaFoldDB" id="A0A8H7ZP61"/>
<feature type="region of interest" description="Disordered" evidence="1">
    <location>
        <begin position="307"/>
        <end position="357"/>
    </location>
</feature>
<sequence>MLSTNSSTSWPSWSRKYSAMVRPVRATRARAPGGSFIWPKTSAALDSPSNLITPVVSLTGTLSNAGKHRVTSVRLGNVVDELLDKHGLANSGSSEEANLTTPRIWCKKIDDLDASFQNLGRSRLIRERRRVRVDRCPLLSLYGTSLVDRFPDDVHNATQTFRTDGNTDRTAGIRPSLAAGKTFRAVHGNSTDGVLTATCEEYENKLGYMCELTQTNIPKVLRHLENKTRGLALDLEGVQNRRKVILIELHVDDGTNDGPDAANALGLRRIITSCCKQNPKHTLVAPLGSCLTALTVGGSTRGCPLPPATKNAAEAPRVPVGHEPTSPWNRRSKKPRFSNAAFRRVRRAAQSGKRPLG</sequence>
<reference evidence="2 3" key="1">
    <citation type="journal article" name="Sci. Rep.">
        <title>Genome-scale phylogenetic analyses confirm Olpidium as the closest living zoosporic fungus to the non-flagellated, terrestrial fungi.</title>
        <authorList>
            <person name="Chang Y."/>
            <person name="Rochon D."/>
            <person name="Sekimoto S."/>
            <person name="Wang Y."/>
            <person name="Chovatia M."/>
            <person name="Sandor L."/>
            <person name="Salamov A."/>
            <person name="Grigoriev I.V."/>
            <person name="Stajich J.E."/>
            <person name="Spatafora J.W."/>
        </authorList>
    </citation>
    <scope>NUCLEOTIDE SEQUENCE [LARGE SCALE GENOMIC DNA]</scope>
    <source>
        <strain evidence="2">S191</strain>
    </source>
</reference>
<keyword evidence="3" id="KW-1185">Reference proteome</keyword>
<comment type="caution">
    <text evidence="2">The sequence shown here is derived from an EMBL/GenBank/DDBJ whole genome shotgun (WGS) entry which is preliminary data.</text>
</comment>
<proteinExistence type="predicted"/>
<accession>A0A8H7ZP61</accession>